<protein>
    <submittedName>
        <fullName evidence="1">Uncharacterized protein</fullName>
    </submittedName>
</protein>
<gene>
    <name evidence="1" type="primary">ORF221479</name>
</gene>
<dbReference type="AlphaFoldDB" id="A0A0B7C2U5"/>
<sequence>PKCNDNGQINPQCQLLRIPNTKVTVMVITLFQYPTQRPHGHNTFPVPIPVSVVPNTKASWS</sequence>
<organism evidence="1">
    <name type="scientific">Arion vulgaris</name>
    <dbReference type="NCBI Taxonomy" id="1028688"/>
    <lineage>
        <taxon>Eukaryota</taxon>
        <taxon>Metazoa</taxon>
        <taxon>Spiralia</taxon>
        <taxon>Lophotrochozoa</taxon>
        <taxon>Mollusca</taxon>
        <taxon>Gastropoda</taxon>
        <taxon>Heterobranchia</taxon>
        <taxon>Euthyneura</taxon>
        <taxon>Panpulmonata</taxon>
        <taxon>Eupulmonata</taxon>
        <taxon>Stylommatophora</taxon>
        <taxon>Helicina</taxon>
        <taxon>Arionoidea</taxon>
        <taxon>Arionidae</taxon>
        <taxon>Arion</taxon>
    </lineage>
</organism>
<dbReference type="EMBL" id="HACG01052657">
    <property type="protein sequence ID" value="CEK99528.1"/>
    <property type="molecule type" value="Transcribed_RNA"/>
</dbReference>
<proteinExistence type="predicted"/>
<evidence type="ECO:0000313" key="1">
    <source>
        <dbReference type="EMBL" id="CEK99528.1"/>
    </source>
</evidence>
<accession>A0A0B7C2U5</accession>
<reference evidence="1" key="1">
    <citation type="submission" date="2014-12" db="EMBL/GenBank/DDBJ databases">
        <title>Insight into the proteome of Arion vulgaris.</title>
        <authorList>
            <person name="Aradska J."/>
            <person name="Bulat T."/>
            <person name="Smidak R."/>
            <person name="Sarate P."/>
            <person name="Gangsoo J."/>
            <person name="Sialana F."/>
            <person name="Bilban M."/>
            <person name="Lubec G."/>
        </authorList>
    </citation>
    <scope>NUCLEOTIDE SEQUENCE</scope>
    <source>
        <tissue evidence="1">Skin</tissue>
    </source>
</reference>
<name>A0A0B7C2U5_9EUPU</name>
<feature type="non-terminal residue" evidence="1">
    <location>
        <position position="1"/>
    </location>
</feature>